<evidence type="ECO:0000256" key="1">
    <source>
        <dbReference type="SAM" id="MobiDB-lite"/>
    </source>
</evidence>
<feature type="compositionally biased region" description="Basic and acidic residues" evidence="1">
    <location>
        <begin position="770"/>
        <end position="782"/>
    </location>
</feature>
<feature type="region of interest" description="Disordered" evidence="1">
    <location>
        <begin position="310"/>
        <end position="552"/>
    </location>
</feature>
<feature type="compositionally biased region" description="Low complexity" evidence="1">
    <location>
        <begin position="576"/>
        <end position="606"/>
    </location>
</feature>
<feature type="compositionally biased region" description="Basic and acidic residues" evidence="1">
    <location>
        <begin position="790"/>
        <end position="807"/>
    </location>
</feature>
<evidence type="ECO:0000313" key="2">
    <source>
        <dbReference type="EMBL" id="KAK5092706.1"/>
    </source>
</evidence>
<protein>
    <submittedName>
        <fullName evidence="2">Uncharacterized protein</fullName>
    </submittedName>
</protein>
<accession>A0ABR0KAK6</accession>
<feature type="compositionally biased region" description="Basic and acidic residues" evidence="1">
    <location>
        <begin position="316"/>
        <end position="329"/>
    </location>
</feature>
<evidence type="ECO:0000313" key="3">
    <source>
        <dbReference type="Proteomes" id="UP001345013"/>
    </source>
</evidence>
<feature type="region of interest" description="Disordered" evidence="1">
    <location>
        <begin position="744"/>
        <end position="853"/>
    </location>
</feature>
<feature type="region of interest" description="Disordered" evidence="1">
    <location>
        <begin position="86"/>
        <end position="107"/>
    </location>
</feature>
<comment type="caution">
    <text evidence="2">The sequence shown here is derived from an EMBL/GenBank/DDBJ whole genome shotgun (WGS) entry which is preliminary data.</text>
</comment>
<sequence length="904" mass="99130">MAAQPTYGSQTQQRPRVPQNSFIYNNGQYTQYAGYQQYQQAPRHTPAVQQPVAAGAYHGYAPQYQMPANMAVQRGYGYPQMPPAQGVASPGLQVPAGSKAPWPASSVGLTPFEAQMRQQQQRQQQQQQLQAQLARQQQQQQQFAAGRPAAGPPGAALVAAVAAAQAQRHRGLQLQAFNEQARRGEVPQNDVTPLVPAGVKHQDVVAHDINMRAELPPAQQQRQAQQEPIDLTADDDEDEVQIIEPAQGQNQDEVAVVPAPPRPPPSGDALEWIRSQKLRYRGKNLEHAAEANCAFKDGRYAKAETHLASLGAGKAQEYKWKDDAEKKAQEAQTAQTADPKKKRKSCDENSMADTESVKPLKKKARRQKKASGVAEKTVVDVSESESSTSRAAPEAVVPDVRPSASPPAPAADFVFDPSIFIDEDEDKASGSDLEIEQNPETGAHQPPTPIEFVPQPRSMPAEPKKRGRPKGVKNKTSEEKETVEAEKQRNKQEKDAASKSGSKKRKSCEDNSMTEEESDAPLAQKARAPKKAQEKSAPVYKNEKERERVEARANNKAAKAAFLGALNGDSADGAIPESSLALESPPEPEVSPVLESSSEPEPSRVPFQRATTEDRLLAVTIEALFEAQEVDNEDEDENEEDDGMNAQQRSQAAGDIAHINAGDDLFGSESVISEEDAVPSAGDIAYINAGDDLFDSESVVSEEDAVPSDNDHEDGRWRQQAPDARLIAENQAWQNAARDTAYSNAVNADTDKAHSTAASDGKEGEEESHEEYCQRLKDRAAAEKANPARFARERAEREAEKDEEAARVQEWVQARAAEEEEERQAQKELEMSAEEKQPAAAAAQRQRTIDEDSVVVELRGKLDRLKQRRRDSYESQSLTKKLTTGIAEAKAKLDERIEELQASF</sequence>
<feature type="region of interest" description="Disordered" evidence="1">
    <location>
        <begin position="567"/>
        <end position="611"/>
    </location>
</feature>
<feature type="compositionally biased region" description="Acidic residues" evidence="1">
    <location>
        <begin position="695"/>
        <end position="706"/>
    </location>
</feature>
<feature type="compositionally biased region" description="Acidic residues" evidence="1">
    <location>
        <begin position="628"/>
        <end position="643"/>
    </location>
</feature>
<feature type="region of interest" description="Disordered" evidence="1">
    <location>
        <begin position="695"/>
        <end position="717"/>
    </location>
</feature>
<feature type="region of interest" description="Disordered" evidence="1">
    <location>
        <begin position="626"/>
        <end position="655"/>
    </location>
</feature>
<gene>
    <name evidence="2" type="ORF">LTR24_004898</name>
</gene>
<dbReference type="EMBL" id="JAVRRG010000053">
    <property type="protein sequence ID" value="KAK5092706.1"/>
    <property type="molecule type" value="Genomic_DNA"/>
</dbReference>
<reference evidence="2 3" key="1">
    <citation type="submission" date="2023-08" db="EMBL/GenBank/DDBJ databases">
        <title>Black Yeasts Isolated from many extreme environments.</title>
        <authorList>
            <person name="Coleine C."/>
            <person name="Stajich J.E."/>
            <person name="Selbmann L."/>
        </authorList>
    </citation>
    <scope>NUCLEOTIDE SEQUENCE [LARGE SCALE GENOMIC DNA]</scope>
    <source>
        <strain evidence="2 3">CCFEE 5885</strain>
    </source>
</reference>
<feature type="compositionally biased region" description="Basic residues" evidence="1">
    <location>
        <begin position="359"/>
        <end position="369"/>
    </location>
</feature>
<organism evidence="2 3">
    <name type="scientific">Lithohypha guttulata</name>
    <dbReference type="NCBI Taxonomy" id="1690604"/>
    <lineage>
        <taxon>Eukaryota</taxon>
        <taxon>Fungi</taxon>
        <taxon>Dikarya</taxon>
        <taxon>Ascomycota</taxon>
        <taxon>Pezizomycotina</taxon>
        <taxon>Eurotiomycetes</taxon>
        <taxon>Chaetothyriomycetidae</taxon>
        <taxon>Chaetothyriales</taxon>
        <taxon>Trichomeriaceae</taxon>
        <taxon>Lithohypha</taxon>
    </lineage>
</organism>
<feature type="region of interest" description="Disordered" evidence="1">
    <location>
        <begin position="1"/>
        <end position="23"/>
    </location>
</feature>
<dbReference type="Proteomes" id="UP001345013">
    <property type="component" value="Unassembled WGS sequence"/>
</dbReference>
<feature type="compositionally biased region" description="Basic and acidic residues" evidence="1">
    <location>
        <begin position="823"/>
        <end position="837"/>
    </location>
</feature>
<feature type="compositionally biased region" description="Low complexity" evidence="1">
    <location>
        <begin position="379"/>
        <end position="403"/>
    </location>
</feature>
<keyword evidence="3" id="KW-1185">Reference proteome</keyword>
<name>A0ABR0KAK6_9EURO</name>
<feature type="compositionally biased region" description="Basic and acidic residues" evidence="1">
    <location>
        <begin position="475"/>
        <end position="497"/>
    </location>
</feature>
<proteinExistence type="predicted"/>
<feature type="compositionally biased region" description="Basic and acidic residues" evidence="1">
    <location>
        <begin position="541"/>
        <end position="552"/>
    </location>
</feature>